<feature type="domain" description="Rad4 beta-hairpin" evidence="8">
    <location>
        <begin position="619"/>
        <end position="677"/>
    </location>
</feature>
<keyword evidence="5" id="KW-0539">Nucleus</keyword>
<dbReference type="PANTHER" id="PTHR12135:SF0">
    <property type="entry name" value="DNA REPAIR PROTEIN COMPLEMENTING XP-C CELLS"/>
    <property type="match status" value="1"/>
</dbReference>
<evidence type="ECO:0000313" key="11">
    <source>
        <dbReference type="WBParaSite" id="TREG1_12560.1"/>
    </source>
</evidence>
<sequence length="930" mass="104729">MNQGNVISSRCTRRSARISRLACDVPKVTGCKTSFKSSKKQNRPSLDVQTDCVSQQAPSHLQKQSRKYSRRSNCRTTARESSPLKGRSHIAEDVISENSDSPLTDNHLEVKSNFGSSDDFESDFVSDDKLPKKKKTANLLLFSEFKPKARQKITTKSRNKATVPEDPHRNLENDSDDEIDWVEVNDEVTNEVEFMNKLLSCNKNTGSKELEETNSTPLTIAVPLASASKKHSKQDPKLLEALALRRKIKEHYALKHLVHLLCFLAHSRVVNQTCDSCLCQALGLSLLAKTNSVYNQKTKKFIQLSLWSVEHLEDCVVTLFSHQGLPLLIEGSSLGSYEYQLVHRLSESRATEGDCIILLVAALRLLGLDVRVILGLSPLPLLPNEATTNNPTTATKEVKPIKQKKSNRKIISSDEDDIFDDMNSNSRTDNLKPGISLFAEVFLPKLDRWVCIDPSFPTGVVDKINFKHGFLYVIGACSVKSADPNLVSYVGRNPVDLSPRYVEDWCVSARSHRISAEKWNSLLNMQSRFFDHDAVEHDALVVRSDTVSTVRRDRMDKDSINAKLLSQPLPKRMQDFKNHPLYVLQRHLLKFQVIYPTDAIPLGFFNNEPVYSRDCVHLCHTRESWLKEAMVVRVHEKPAKIVKARLSMKRKLLQGSDSTPPTVEVFGPWQVEPYVPPVAENGIVPRNAHGNVELFKQCMLPVGCVHLCLSGIQHVAKKLGIDCAEAIVGWSFHAGGWAHPKTEGYVVCKESVPVLIDAWRAEQMNAAKAANEERTERALENWKRLVRGIFIWHRVKAQFALAPLHSERATVEKFEKSKKNKAATIRTNDISTSSYKKEELTQSSDDFDISQKAYASEGWIRLGAADKAHLLPKIPVDVKKCVPIRRNPTRAKRKAHKYEESSSEESDAQIPSTKSDDSASEFVEEDDFSQ</sequence>
<evidence type="ECO:0000256" key="6">
    <source>
        <dbReference type="SAM" id="MobiDB-lite"/>
    </source>
</evidence>
<protein>
    <submittedName>
        <fullName evidence="11 12">Uncharacterized protein</fullName>
    </submittedName>
</protein>
<feature type="compositionally biased region" description="Acidic residues" evidence="6">
    <location>
        <begin position="918"/>
        <end position="930"/>
    </location>
</feature>
<feature type="region of interest" description="Disordered" evidence="6">
    <location>
        <begin position="151"/>
        <end position="174"/>
    </location>
</feature>
<dbReference type="Gene3D" id="3.30.70.2460">
    <property type="entry name" value="Rad4, beta-hairpin domain BHD3"/>
    <property type="match status" value="1"/>
</dbReference>
<dbReference type="Gene3D" id="2.20.20.110">
    <property type="entry name" value="Rad4, beta-hairpin domain BHD1"/>
    <property type="match status" value="1"/>
</dbReference>
<dbReference type="Pfam" id="PF10403">
    <property type="entry name" value="BHD_1"/>
    <property type="match status" value="1"/>
</dbReference>
<evidence type="ECO:0000256" key="4">
    <source>
        <dbReference type="ARBA" id="ARBA00023204"/>
    </source>
</evidence>
<keyword evidence="4" id="KW-0234">DNA repair</keyword>
<proteinExistence type="inferred from homology"/>
<dbReference type="GO" id="GO:0003684">
    <property type="term" value="F:damaged DNA binding"/>
    <property type="evidence" value="ECO:0007669"/>
    <property type="project" value="InterPro"/>
</dbReference>
<feature type="compositionally biased region" description="Basic residues" evidence="6">
    <location>
        <begin position="63"/>
        <end position="73"/>
    </location>
</feature>
<evidence type="ECO:0000259" key="7">
    <source>
        <dbReference type="SMART" id="SM01030"/>
    </source>
</evidence>
<feature type="compositionally biased region" description="Basic residues" evidence="6">
    <location>
        <begin position="887"/>
        <end position="896"/>
    </location>
</feature>
<dbReference type="GO" id="GO:0006289">
    <property type="term" value="P:nucleotide-excision repair"/>
    <property type="evidence" value="ECO:0007669"/>
    <property type="project" value="InterPro"/>
</dbReference>
<dbReference type="GO" id="GO:0000111">
    <property type="term" value="C:nucleotide-excision repair factor 2 complex"/>
    <property type="evidence" value="ECO:0007669"/>
    <property type="project" value="TreeGrafter"/>
</dbReference>
<dbReference type="InterPro" id="IPR036985">
    <property type="entry name" value="Transglutaminase-like_sf"/>
</dbReference>
<evidence type="ECO:0000313" key="12">
    <source>
        <dbReference type="WBParaSite" id="TREG1_12560.2"/>
    </source>
</evidence>
<feature type="compositionally biased region" description="Polar residues" evidence="6">
    <location>
        <begin position="43"/>
        <end position="62"/>
    </location>
</feature>
<feature type="domain" description="Rad4 beta-hairpin" evidence="7">
    <location>
        <begin position="565"/>
        <end position="617"/>
    </location>
</feature>
<evidence type="ECO:0000313" key="10">
    <source>
        <dbReference type="Proteomes" id="UP000050795"/>
    </source>
</evidence>
<dbReference type="GO" id="GO:0006298">
    <property type="term" value="P:mismatch repair"/>
    <property type="evidence" value="ECO:0007669"/>
    <property type="project" value="TreeGrafter"/>
</dbReference>
<dbReference type="SMART" id="SM01030">
    <property type="entry name" value="BHD_1"/>
    <property type="match status" value="1"/>
</dbReference>
<dbReference type="Pfam" id="PF10404">
    <property type="entry name" value="BHD_2"/>
    <property type="match status" value="1"/>
</dbReference>
<keyword evidence="10" id="KW-1185">Reference proteome</keyword>
<dbReference type="InterPro" id="IPR018326">
    <property type="entry name" value="Rad4_beta-hairpin_dom1"/>
</dbReference>
<evidence type="ECO:0000256" key="5">
    <source>
        <dbReference type="ARBA" id="ARBA00023242"/>
    </source>
</evidence>
<evidence type="ECO:0000256" key="1">
    <source>
        <dbReference type="ARBA" id="ARBA00004123"/>
    </source>
</evidence>
<dbReference type="SMART" id="SM01031">
    <property type="entry name" value="BHD_2"/>
    <property type="match status" value="1"/>
</dbReference>
<dbReference type="Gene3D" id="3.90.260.10">
    <property type="entry name" value="Transglutaminase-like"/>
    <property type="match status" value="1"/>
</dbReference>
<dbReference type="AlphaFoldDB" id="A0AA85IWQ1"/>
<dbReference type="InterPro" id="IPR018328">
    <property type="entry name" value="Rad4_beta-hairpin_dom3"/>
</dbReference>
<reference evidence="11 12" key="2">
    <citation type="submission" date="2023-11" db="UniProtKB">
        <authorList>
            <consortium name="WormBaseParasite"/>
        </authorList>
    </citation>
    <scope>IDENTIFICATION</scope>
</reference>
<evidence type="ECO:0000259" key="9">
    <source>
        <dbReference type="SMART" id="SM01032"/>
    </source>
</evidence>
<organism evidence="10 11">
    <name type="scientific">Trichobilharzia regenti</name>
    <name type="common">Nasal bird schistosome</name>
    <dbReference type="NCBI Taxonomy" id="157069"/>
    <lineage>
        <taxon>Eukaryota</taxon>
        <taxon>Metazoa</taxon>
        <taxon>Spiralia</taxon>
        <taxon>Lophotrochozoa</taxon>
        <taxon>Platyhelminthes</taxon>
        <taxon>Trematoda</taxon>
        <taxon>Digenea</taxon>
        <taxon>Strigeidida</taxon>
        <taxon>Schistosomatoidea</taxon>
        <taxon>Schistosomatidae</taxon>
        <taxon>Trichobilharzia</taxon>
    </lineage>
</organism>
<name>A0AA85IWQ1_TRIRE</name>
<evidence type="ECO:0000259" key="8">
    <source>
        <dbReference type="SMART" id="SM01031"/>
    </source>
</evidence>
<dbReference type="FunFam" id="3.30.70.2460:FF:000001">
    <property type="entry name" value="DNA repair protein Rad4 family"/>
    <property type="match status" value="1"/>
</dbReference>
<feature type="compositionally biased region" description="Basic and acidic residues" evidence="6">
    <location>
        <begin position="163"/>
        <end position="172"/>
    </location>
</feature>
<dbReference type="GO" id="GO:0071942">
    <property type="term" value="C:XPC complex"/>
    <property type="evidence" value="ECO:0007669"/>
    <property type="project" value="TreeGrafter"/>
</dbReference>
<dbReference type="PANTHER" id="PTHR12135">
    <property type="entry name" value="DNA REPAIR PROTEIN XP-C / RAD4"/>
    <property type="match status" value="1"/>
</dbReference>
<feature type="domain" description="Rad4 beta-hairpin" evidence="9">
    <location>
        <begin position="684"/>
        <end position="759"/>
    </location>
</feature>
<dbReference type="InterPro" id="IPR042488">
    <property type="entry name" value="Rad4_BHD3_sf"/>
</dbReference>
<dbReference type="WBParaSite" id="TREG1_12560.1">
    <property type="protein sequence ID" value="TREG1_12560.1"/>
    <property type="gene ID" value="TREG1_12560"/>
</dbReference>
<dbReference type="Proteomes" id="UP000050795">
    <property type="component" value="Unassembled WGS sequence"/>
</dbReference>
<comment type="similarity">
    <text evidence="2">Belongs to the XPC family.</text>
</comment>
<dbReference type="InterPro" id="IPR004583">
    <property type="entry name" value="DNA_repair_Rad4"/>
</dbReference>
<evidence type="ECO:0000256" key="3">
    <source>
        <dbReference type="ARBA" id="ARBA00022763"/>
    </source>
</evidence>
<dbReference type="GO" id="GO:0003697">
    <property type="term" value="F:single-stranded DNA binding"/>
    <property type="evidence" value="ECO:0007669"/>
    <property type="project" value="TreeGrafter"/>
</dbReference>
<dbReference type="SUPFAM" id="SSF54001">
    <property type="entry name" value="Cysteine proteinases"/>
    <property type="match status" value="1"/>
</dbReference>
<dbReference type="SMART" id="SM01032">
    <property type="entry name" value="BHD_3"/>
    <property type="match status" value="1"/>
</dbReference>
<keyword evidence="3" id="KW-0227">DNA damage</keyword>
<comment type="subcellular location">
    <subcellularLocation>
        <location evidence="1">Nucleus</location>
    </subcellularLocation>
</comment>
<accession>A0AA85IWQ1</accession>
<dbReference type="WBParaSite" id="TREG1_12560.2">
    <property type="protein sequence ID" value="TREG1_12560.2"/>
    <property type="gene ID" value="TREG1_12560"/>
</dbReference>
<feature type="region of interest" description="Disordered" evidence="6">
    <location>
        <begin position="883"/>
        <end position="930"/>
    </location>
</feature>
<evidence type="ECO:0000256" key="2">
    <source>
        <dbReference type="ARBA" id="ARBA00009525"/>
    </source>
</evidence>
<reference evidence="10" key="1">
    <citation type="submission" date="2022-06" db="EMBL/GenBank/DDBJ databases">
        <authorList>
            <person name="Berger JAMES D."/>
            <person name="Berger JAMES D."/>
        </authorList>
    </citation>
    <scope>NUCLEOTIDE SEQUENCE [LARGE SCALE GENOMIC DNA]</scope>
</reference>
<dbReference type="GO" id="GO:0005737">
    <property type="term" value="C:cytoplasm"/>
    <property type="evidence" value="ECO:0007669"/>
    <property type="project" value="TreeGrafter"/>
</dbReference>
<feature type="region of interest" description="Disordered" evidence="6">
    <location>
        <begin position="33"/>
        <end position="89"/>
    </location>
</feature>
<dbReference type="InterPro" id="IPR038765">
    <property type="entry name" value="Papain-like_cys_pep_sf"/>
</dbReference>
<dbReference type="InterPro" id="IPR018327">
    <property type="entry name" value="BHD_2"/>
</dbReference>
<dbReference type="Pfam" id="PF10405">
    <property type="entry name" value="BHD_3"/>
    <property type="match status" value="1"/>
</dbReference>